<feature type="transmembrane region" description="Helical" evidence="6">
    <location>
        <begin position="52"/>
        <end position="73"/>
    </location>
</feature>
<dbReference type="Pfam" id="PF09335">
    <property type="entry name" value="VTT_dom"/>
    <property type="match status" value="1"/>
</dbReference>
<keyword evidence="2 6" id="KW-1003">Cell membrane</keyword>
<protein>
    <recommendedName>
        <fullName evidence="6">TVP38/TMEM64 family membrane protein</fullName>
    </recommendedName>
</protein>
<dbReference type="EMBL" id="JAEEGA010000001">
    <property type="protein sequence ID" value="MBP1039711.1"/>
    <property type="molecule type" value="Genomic_DNA"/>
</dbReference>
<evidence type="ECO:0000256" key="5">
    <source>
        <dbReference type="ARBA" id="ARBA00023136"/>
    </source>
</evidence>
<dbReference type="GO" id="GO:0005886">
    <property type="term" value="C:plasma membrane"/>
    <property type="evidence" value="ECO:0007669"/>
    <property type="project" value="UniProtKB-SubCell"/>
</dbReference>
<evidence type="ECO:0000259" key="7">
    <source>
        <dbReference type="Pfam" id="PF09335"/>
    </source>
</evidence>
<feature type="transmembrane region" description="Helical" evidence="6">
    <location>
        <begin position="175"/>
        <end position="193"/>
    </location>
</feature>
<dbReference type="RefSeq" id="WP_209524603.1">
    <property type="nucleotide sequence ID" value="NZ_JAEEGA010000001.1"/>
</dbReference>
<dbReference type="PANTHER" id="PTHR12677:SF59">
    <property type="entry name" value="GOLGI APPARATUS MEMBRANE PROTEIN TVP38-RELATED"/>
    <property type="match status" value="1"/>
</dbReference>
<evidence type="ECO:0000313" key="9">
    <source>
        <dbReference type="Proteomes" id="UP000674938"/>
    </source>
</evidence>
<feature type="transmembrane region" description="Helical" evidence="6">
    <location>
        <begin position="148"/>
        <end position="168"/>
    </location>
</feature>
<evidence type="ECO:0000256" key="3">
    <source>
        <dbReference type="ARBA" id="ARBA00022692"/>
    </source>
</evidence>
<keyword evidence="3 6" id="KW-0812">Transmembrane</keyword>
<gene>
    <name evidence="8" type="ORF">I6N95_01690</name>
</gene>
<dbReference type="InterPro" id="IPR015414">
    <property type="entry name" value="TMEM64"/>
</dbReference>
<evidence type="ECO:0000256" key="2">
    <source>
        <dbReference type="ARBA" id="ARBA00022475"/>
    </source>
</evidence>
<dbReference type="InterPro" id="IPR032816">
    <property type="entry name" value="VTT_dom"/>
</dbReference>
<feature type="transmembrane region" description="Helical" evidence="6">
    <location>
        <begin position="205"/>
        <end position="225"/>
    </location>
</feature>
<dbReference type="AlphaFoldDB" id="A0A940PA83"/>
<evidence type="ECO:0000256" key="4">
    <source>
        <dbReference type="ARBA" id="ARBA00022989"/>
    </source>
</evidence>
<feature type="transmembrane region" description="Helical" evidence="6">
    <location>
        <begin position="7"/>
        <end position="32"/>
    </location>
</feature>
<evidence type="ECO:0000256" key="6">
    <source>
        <dbReference type="RuleBase" id="RU366058"/>
    </source>
</evidence>
<evidence type="ECO:0000256" key="1">
    <source>
        <dbReference type="ARBA" id="ARBA00004651"/>
    </source>
</evidence>
<dbReference type="PANTHER" id="PTHR12677">
    <property type="entry name" value="GOLGI APPARATUS MEMBRANE PROTEIN TVP38-RELATED"/>
    <property type="match status" value="1"/>
</dbReference>
<comment type="subcellular location">
    <subcellularLocation>
        <location evidence="1 6">Cell membrane</location>
        <topology evidence="1 6">Multi-pass membrane protein</topology>
    </subcellularLocation>
</comment>
<feature type="domain" description="VTT" evidence="7">
    <location>
        <begin position="73"/>
        <end position="198"/>
    </location>
</feature>
<name>A0A940PA83_9ENTE</name>
<reference evidence="8" key="1">
    <citation type="submission" date="2020-12" db="EMBL/GenBank/DDBJ databases">
        <title>Vagococcus allomyrinae sp. nov. and Enterococcus lavae sp. nov., isolated from the larvae of Allomyrina dichotoma.</title>
        <authorList>
            <person name="Lee S.D."/>
        </authorList>
    </citation>
    <scope>NUCLEOTIDE SEQUENCE</scope>
    <source>
        <strain evidence="8">BWB3-3</strain>
    </source>
</reference>
<comment type="similarity">
    <text evidence="6">Belongs to the TVP38/TMEM64 family.</text>
</comment>
<evidence type="ECO:0000313" key="8">
    <source>
        <dbReference type="EMBL" id="MBP1039711.1"/>
    </source>
</evidence>
<feature type="transmembrane region" description="Helical" evidence="6">
    <location>
        <begin position="80"/>
        <end position="101"/>
    </location>
</feature>
<accession>A0A940PA83</accession>
<keyword evidence="5 6" id="KW-0472">Membrane</keyword>
<keyword evidence="4 6" id="KW-1133">Transmembrane helix</keyword>
<keyword evidence="9" id="KW-1185">Reference proteome</keyword>
<sequence length="246" mass="27272">MKNRKEIVLSIILLALFIFLILGLFVDLYPLLKQVINDSGNEGKVVSYLHIYGAKGVLSLVGLQALQAILVVVPSALVEILAGLCYGVWWGSLISLVGYVLGNTLIFLGVRQFKKTFGLFFASRLKQSKKKTKFFDFNKIKEMEKPEWLVLVSYAIPGVPNGILPYMFAQTEITLGNYLVSMTLASLPSTIIWTWLGDSVLKKNYLIMGIIVAGLVLIVSISVIFRSKIQLKINELSKKSNGAHST</sequence>
<proteinExistence type="inferred from homology"/>
<comment type="caution">
    <text evidence="8">The sequence shown here is derived from an EMBL/GenBank/DDBJ whole genome shotgun (WGS) entry which is preliminary data.</text>
</comment>
<dbReference type="Proteomes" id="UP000674938">
    <property type="component" value="Unassembled WGS sequence"/>
</dbReference>
<organism evidence="8 9">
    <name type="scientific">Vagococcus allomyrinae</name>
    <dbReference type="NCBI Taxonomy" id="2794353"/>
    <lineage>
        <taxon>Bacteria</taxon>
        <taxon>Bacillati</taxon>
        <taxon>Bacillota</taxon>
        <taxon>Bacilli</taxon>
        <taxon>Lactobacillales</taxon>
        <taxon>Enterococcaceae</taxon>
        <taxon>Vagococcus</taxon>
    </lineage>
</organism>